<proteinExistence type="predicted"/>
<gene>
    <name evidence="2" type="ORF">PR048_017227</name>
</gene>
<evidence type="ECO:0000256" key="1">
    <source>
        <dbReference type="SAM" id="MobiDB-lite"/>
    </source>
</evidence>
<evidence type="ECO:0000313" key="3">
    <source>
        <dbReference type="Proteomes" id="UP001159363"/>
    </source>
</evidence>
<feature type="compositionally biased region" description="Basic residues" evidence="1">
    <location>
        <begin position="7"/>
        <end position="16"/>
    </location>
</feature>
<accession>A0ABQ9H8X6</accession>
<organism evidence="2 3">
    <name type="scientific">Dryococelus australis</name>
    <dbReference type="NCBI Taxonomy" id="614101"/>
    <lineage>
        <taxon>Eukaryota</taxon>
        <taxon>Metazoa</taxon>
        <taxon>Ecdysozoa</taxon>
        <taxon>Arthropoda</taxon>
        <taxon>Hexapoda</taxon>
        <taxon>Insecta</taxon>
        <taxon>Pterygota</taxon>
        <taxon>Neoptera</taxon>
        <taxon>Polyneoptera</taxon>
        <taxon>Phasmatodea</taxon>
        <taxon>Verophasmatodea</taxon>
        <taxon>Anareolatae</taxon>
        <taxon>Phasmatidae</taxon>
        <taxon>Eurycanthinae</taxon>
        <taxon>Dryococelus</taxon>
    </lineage>
</organism>
<reference evidence="2 3" key="1">
    <citation type="submission" date="2023-02" db="EMBL/GenBank/DDBJ databases">
        <title>LHISI_Scaffold_Assembly.</title>
        <authorList>
            <person name="Stuart O.P."/>
            <person name="Cleave R."/>
            <person name="Magrath M.J.L."/>
            <person name="Mikheyev A.S."/>
        </authorList>
    </citation>
    <scope>NUCLEOTIDE SEQUENCE [LARGE SCALE GENOMIC DNA]</scope>
    <source>
        <strain evidence="2">Daus_M_001</strain>
        <tissue evidence="2">Leg muscle</tissue>
    </source>
</reference>
<sequence length="137" mass="15450">MEFRVRIPSKPKKRFRSISTPASTKANRVQSPAGSQDFRKWETCRTMPLVGGFSRGSPVFPAPSLRRRSIFTSITIIGSQDLADKSRAELRAESDDREVTRWLGDVMLHHCRAQQHPSSAICRHTSRMTLLVLDAGQ</sequence>
<feature type="compositionally biased region" description="Polar residues" evidence="1">
    <location>
        <begin position="17"/>
        <end position="34"/>
    </location>
</feature>
<comment type="caution">
    <text evidence="2">The sequence shown here is derived from an EMBL/GenBank/DDBJ whole genome shotgun (WGS) entry which is preliminary data.</text>
</comment>
<dbReference type="EMBL" id="JARBHB010000006">
    <property type="protein sequence ID" value="KAJ8880757.1"/>
    <property type="molecule type" value="Genomic_DNA"/>
</dbReference>
<protein>
    <submittedName>
        <fullName evidence="2">Uncharacterized protein</fullName>
    </submittedName>
</protein>
<feature type="region of interest" description="Disordered" evidence="1">
    <location>
        <begin position="1"/>
        <end position="36"/>
    </location>
</feature>
<name>A0ABQ9H8X6_9NEOP</name>
<evidence type="ECO:0000313" key="2">
    <source>
        <dbReference type="EMBL" id="KAJ8880757.1"/>
    </source>
</evidence>
<keyword evidence="3" id="KW-1185">Reference proteome</keyword>
<dbReference type="Proteomes" id="UP001159363">
    <property type="component" value="Chromosome 5"/>
</dbReference>